<protein>
    <recommendedName>
        <fullName evidence="3">Clostridial hydrophobic W</fullName>
    </recommendedName>
</protein>
<name>A0A3P5Y7I0_STRCB</name>
<dbReference type="SMART" id="SM00728">
    <property type="entry name" value="ChW"/>
    <property type="match status" value="2"/>
</dbReference>
<dbReference type="Proteomes" id="UP000280759">
    <property type="component" value="Unassembled WGS sequence"/>
</dbReference>
<reference evidence="1 2" key="1">
    <citation type="submission" date="2018-10" db="EMBL/GenBank/DDBJ databases">
        <authorList>
            <consortium name="Molecular Microbiology and Infection Unit (UMMI)"/>
            <person name="Machado M."/>
        </authorList>
    </citation>
    <scope>NUCLEOTIDE SEQUENCE [LARGE SCALE GENOMIC DNA]</scope>
    <source>
        <strain evidence="1">FMV2238.02</strain>
    </source>
</reference>
<evidence type="ECO:0008006" key="3">
    <source>
        <dbReference type="Google" id="ProtNLM"/>
    </source>
</evidence>
<organism evidence="1 2">
    <name type="scientific">Streptococcus canis</name>
    <dbReference type="NCBI Taxonomy" id="1329"/>
    <lineage>
        <taxon>Bacteria</taxon>
        <taxon>Bacillati</taxon>
        <taxon>Bacillota</taxon>
        <taxon>Bacilli</taxon>
        <taxon>Lactobacillales</taxon>
        <taxon>Streptococcaceae</taxon>
        <taxon>Streptococcus</taxon>
    </lineage>
</organism>
<dbReference type="AlphaFoldDB" id="A0A3P5Y7I0"/>
<proteinExistence type="predicted"/>
<evidence type="ECO:0000313" key="1">
    <source>
        <dbReference type="EMBL" id="VDC42777.1"/>
    </source>
</evidence>
<dbReference type="Pfam" id="PF07538">
    <property type="entry name" value="ChW"/>
    <property type="match status" value="2"/>
</dbReference>
<accession>A0A3P5Y7I0</accession>
<gene>
    <name evidence="1" type="ORF">FMV2238Y02_12480</name>
</gene>
<sequence length="91" mass="10029">MDADGQVSGTVGTGTPIEVIKIQLTGDLQQRFDIYYRVTIEGLGWLNWTSNGLAAGTKGFGNYLQVFEVKLVEKTKKSIVMVQNHQPSQGR</sequence>
<keyword evidence="2" id="KW-1185">Reference proteome</keyword>
<dbReference type="EMBL" id="UXEP01000016">
    <property type="protein sequence ID" value="VDC42777.1"/>
    <property type="molecule type" value="Genomic_DNA"/>
</dbReference>
<evidence type="ECO:0000313" key="2">
    <source>
        <dbReference type="Proteomes" id="UP000280759"/>
    </source>
</evidence>
<dbReference type="InterPro" id="IPR006637">
    <property type="entry name" value="ChW"/>
</dbReference>